<accession>A0A9P7EU34</accession>
<dbReference type="Proteomes" id="UP000823399">
    <property type="component" value="Unassembled WGS sequence"/>
</dbReference>
<keyword evidence="2" id="KW-1185">Reference proteome</keyword>
<organism evidence="1 2">
    <name type="scientific">Suillus discolor</name>
    <dbReference type="NCBI Taxonomy" id="1912936"/>
    <lineage>
        <taxon>Eukaryota</taxon>
        <taxon>Fungi</taxon>
        <taxon>Dikarya</taxon>
        <taxon>Basidiomycota</taxon>
        <taxon>Agaricomycotina</taxon>
        <taxon>Agaricomycetes</taxon>
        <taxon>Agaricomycetidae</taxon>
        <taxon>Boletales</taxon>
        <taxon>Suillineae</taxon>
        <taxon>Suillaceae</taxon>
        <taxon>Suillus</taxon>
    </lineage>
</organism>
<comment type="caution">
    <text evidence="1">The sequence shown here is derived from an EMBL/GenBank/DDBJ whole genome shotgun (WGS) entry which is preliminary data.</text>
</comment>
<name>A0A9P7EU34_9AGAM</name>
<reference evidence="1" key="1">
    <citation type="journal article" date="2020" name="New Phytol.">
        <title>Comparative genomics reveals dynamic genome evolution in host specialist ectomycorrhizal fungi.</title>
        <authorList>
            <person name="Lofgren L.A."/>
            <person name="Nguyen N.H."/>
            <person name="Vilgalys R."/>
            <person name="Ruytinx J."/>
            <person name="Liao H.L."/>
            <person name="Branco S."/>
            <person name="Kuo A."/>
            <person name="LaButti K."/>
            <person name="Lipzen A."/>
            <person name="Andreopoulos W."/>
            <person name="Pangilinan J."/>
            <person name="Riley R."/>
            <person name="Hundley H."/>
            <person name="Na H."/>
            <person name="Barry K."/>
            <person name="Grigoriev I.V."/>
            <person name="Stajich J.E."/>
            <person name="Kennedy P.G."/>
        </authorList>
    </citation>
    <scope>NUCLEOTIDE SEQUENCE</scope>
    <source>
        <strain evidence="1">FC423</strain>
    </source>
</reference>
<evidence type="ECO:0000313" key="1">
    <source>
        <dbReference type="EMBL" id="KAG2088270.1"/>
    </source>
</evidence>
<gene>
    <name evidence="1" type="ORF">F5147DRAFT_658738</name>
</gene>
<dbReference type="AlphaFoldDB" id="A0A9P7EU34"/>
<evidence type="ECO:0000313" key="2">
    <source>
        <dbReference type="Proteomes" id="UP000823399"/>
    </source>
</evidence>
<protein>
    <submittedName>
        <fullName evidence="1">Uncharacterized protein</fullName>
    </submittedName>
</protein>
<dbReference type="GeneID" id="64696747"/>
<sequence length="216" mass="24234">MCLRYSNERQSSRTLGDPGSGGITELYDVVDAIGLMTIDDVDNLEANLIMDLTRARHDVFNAEKTLANCVVREHEVMTNLSKYKSAISKWKLDKADVGLGHMHITFKKHGLSHCSMPPDFHDAVRLYVLSNSYNYLKKPCEQPAFTESRQYTSAPLRTVASPNIKVSLKTTCINSAFAREHEDSFSFFPLKRSEAVFAFLFKGANGNFAIQVGEFP</sequence>
<dbReference type="EMBL" id="JABBWM010000123">
    <property type="protein sequence ID" value="KAG2088270.1"/>
    <property type="molecule type" value="Genomic_DNA"/>
</dbReference>
<dbReference type="RefSeq" id="XP_041285487.1">
    <property type="nucleotide sequence ID" value="XM_041434488.1"/>
</dbReference>
<dbReference type="OrthoDB" id="2640494at2759"/>
<proteinExistence type="predicted"/>